<dbReference type="InterPro" id="IPR004797">
    <property type="entry name" value="Competence_ComEC/Rec2"/>
</dbReference>
<dbReference type="EMBL" id="FOCC01000006">
    <property type="protein sequence ID" value="SEM67889.1"/>
    <property type="molecule type" value="Genomic_DNA"/>
</dbReference>
<feature type="domain" description="Metallo-beta-lactamase" evidence="7">
    <location>
        <begin position="430"/>
        <end position="636"/>
    </location>
</feature>
<keyword evidence="5 6" id="KW-0472">Membrane</keyword>
<comment type="subcellular location">
    <subcellularLocation>
        <location evidence="1">Cell membrane</location>
        <topology evidence="1">Multi-pass membrane protein</topology>
    </subcellularLocation>
</comment>
<evidence type="ECO:0000256" key="4">
    <source>
        <dbReference type="ARBA" id="ARBA00022989"/>
    </source>
</evidence>
<evidence type="ECO:0000313" key="9">
    <source>
        <dbReference type="Proteomes" id="UP000182089"/>
    </source>
</evidence>
<feature type="transmembrane region" description="Helical" evidence="6">
    <location>
        <begin position="322"/>
        <end position="344"/>
    </location>
</feature>
<organism evidence="8 9">
    <name type="scientific">Ligilactobacillus ruminis</name>
    <dbReference type="NCBI Taxonomy" id="1623"/>
    <lineage>
        <taxon>Bacteria</taxon>
        <taxon>Bacillati</taxon>
        <taxon>Bacillota</taxon>
        <taxon>Bacilli</taxon>
        <taxon>Lactobacillales</taxon>
        <taxon>Lactobacillaceae</taxon>
        <taxon>Ligilactobacillus</taxon>
    </lineage>
</organism>
<feature type="transmembrane region" description="Helical" evidence="6">
    <location>
        <begin position="211"/>
        <end position="235"/>
    </location>
</feature>
<dbReference type="PANTHER" id="PTHR30619">
    <property type="entry name" value="DNA INTERNALIZATION/COMPETENCE PROTEIN COMEC/REC2"/>
    <property type="match status" value="1"/>
</dbReference>
<keyword evidence="4 6" id="KW-1133">Transmembrane helix</keyword>
<dbReference type="InterPro" id="IPR052159">
    <property type="entry name" value="Competence_DNA_uptake"/>
</dbReference>
<dbReference type="Proteomes" id="UP000182089">
    <property type="component" value="Unassembled WGS sequence"/>
</dbReference>
<feature type="transmembrane region" description="Helical" evidence="6">
    <location>
        <begin position="247"/>
        <end position="263"/>
    </location>
</feature>
<dbReference type="SUPFAM" id="SSF56281">
    <property type="entry name" value="Metallo-hydrolase/oxidoreductase"/>
    <property type="match status" value="1"/>
</dbReference>
<gene>
    <name evidence="8" type="ORF">SAMN05216431_106134</name>
</gene>
<evidence type="ECO:0000256" key="6">
    <source>
        <dbReference type="SAM" id="Phobius"/>
    </source>
</evidence>
<accession>A0ABY1ABQ9</accession>
<evidence type="ECO:0000256" key="3">
    <source>
        <dbReference type="ARBA" id="ARBA00022692"/>
    </source>
</evidence>
<name>A0ABY1ABQ9_9LACO</name>
<dbReference type="Gene3D" id="3.60.15.10">
    <property type="entry name" value="Ribonuclease Z/Hydroxyacylglutathione hydrolase-like"/>
    <property type="match status" value="1"/>
</dbReference>
<comment type="caution">
    <text evidence="8">The sequence shown here is derived from an EMBL/GenBank/DDBJ whole genome shotgun (WGS) entry which is preliminary data.</text>
</comment>
<evidence type="ECO:0000256" key="2">
    <source>
        <dbReference type="ARBA" id="ARBA00022475"/>
    </source>
</evidence>
<dbReference type="NCBIfam" id="TIGR00360">
    <property type="entry name" value="ComEC_N-term"/>
    <property type="match status" value="1"/>
</dbReference>
<dbReference type="PANTHER" id="PTHR30619:SF1">
    <property type="entry name" value="RECOMBINATION PROTEIN 2"/>
    <property type="match status" value="1"/>
</dbReference>
<keyword evidence="2" id="KW-1003">Cell membrane</keyword>
<evidence type="ECO:0000313" key="8">
    <source>
        <dbReference type="EMBL" id="SEM67889.1"/>
    </source>
</evidence>
<keyword evidence="3 6" id="KW-0812">Transmembrane</keyword>
<evidence type="ECO:0000256" key="1">
    <source>
        <dbReference type="ARBA" id="ARBA00004651"/>
    </source>
</evidence>
<dbReference type="Pfam" id="PF00753">
    <property type="entry name" value="Lactamase_B"/>
    <property type="match status" value="1"/>
</dbReference>
<feature type="transmembrane region" description="Helical" evidence="6">
    <location>
        <begin position="351"/>
        <end position="370"/>
    </location>
</feature>
<dbReference type="SMART" id="SM00849">
    <property type="entry name" value="Lactamase_B"/>
    <property type="match status" value="1"/>
</dbReference>
<sequence length="691" mass="78210">MRIYGWQKDYQAALKMCGSYPTQHFLIKADELKVAGNLASGNALWLDHHQRVKLTLFLTTKQQQKYLKNIKQSFIIETDATISKVKGPSNENEFDYHKYCQSLNYFLTAFANQFDLKKVTLVTGPSLYLHNLRRHLQLYLAQKPQPLSWYALTLFLGIKDETDLADSVVKLGLLYLFCLSGMHVFYVRSFLLEITSKLGLTYELGQELNLIILPLFLVLGGSSPSLTRAVIMVWLGIFCEQICHVKIRLISLWSWTLIGNLWIKPALLYGVGPQLSYLLTLIIILSQEKNIMIQSLELNLFSLPIILYHSFQWNIWTGVLSIAIMPLFKFLVLPATLCGAFFAHTTAINNWLLNLFTGILNLCASLPGEITFGKPPLGFVVMVLGETLLACETRFRSRKLCWLLISCYAGMFLYIHTPLTAEVVYFDIGQGDCTLIRSRFNRQVLIIDTGGKVSFNTQKWQQRTVQTSGQRIVANYLLSKGVDHIDTLYLTHQDQDHTGNFPSISQKIKIKKVVVPLGMEKLASFKAKLKQSAVKPSQVQGQTDQYQQAYPLTLLHPFAAGQGTNDDSLVLLADFYGIKCLFTGDLPQQGEKEVIKKYSKLKADIFKTGHHGSKTATAKEFVTQLQPKLAIISCGRHNRYGHPNQETLVTLKKTGVPYLITAKVGMIKLVKPLIGNLHITTYQQQHEQNYK</sequence>
<dbReference type="InterPro" id="IPR035681">
    <property type="entry name" value="ComA-like_MBL"/>
</dbReference>
<dbReference type="NCBIfam" id="TIGR00361">
    <property type="entry name" value="ComEC_Rec2"/>
    <property type="match status" value="1"/>
</dbReference>
<evidence type="ECO:0000256" key="5">
    <source>
        <dbReference type="ARBA" id="ARBA00023136"/>
    </source>
</evidence>
<feature type="transmembrane region" description="Helical" evidence="6">
    <location>
        <begin position="173"/>
        <end position="191"/>
    </location>
</feature>
<reference evidence="8 9" key="1">
    <citation type="submission" date="2016-10" db="EMBL/GenBank/DDBJ databases">
        <authorList>
            <person name="Varghese N."/>
            <person name="Submissions S."/>
        </authorList>
    </citation>
    <scope>NUCLEOTIDE SEQUENCE [LARGE SCALE GENOMIC DNA]</scope>
    <source>
        <strain evidence="8 9">WC1T17</strain>
    </source>
</reference>
<dbReference type="InterPro" id="IPR001279">
    <property type="entry name" value="Metallo-B-lactamas"/>
</dbReference>
<dbReference type="InterPro" id="IPR036866">
    <property type="entry name" value="RibonucZ/Hydroxyglut_hydro"/>
</dbReference>
<dbReference type="CDD" id="cd07731">
    <property type="entry name" value="ComA-like_MBL-fold"/>
    <property type="match status" value="1"/>
</dbReference>
<proteinExistence type="predicted"/>
<dbReference type="InterPro" id="IPR004477">
    <property type="entry name" value="ComEC_N"/>
</dbReference>
<evidence type="ECO:0000259" key="7">
    <source>
        <dbReference type="SMART" id="SM00849"/>
    </source>
</evidence>
<dbReference type="Pfam" id="PF03772">
    <property type="entry name" value="Competence"/>
    <property type="match status" value="1"/>
</dbReference>
<protein>
    <submittedName>
        <fullName evidence="8">Competence protein ComEC</fullName>
    </submittedName>
</protein>